<feature type="region of interest" description="Disordered" evidence="1">
    <location>
        <begin position="295"/>
        <end position="349"/>
    </location>
</feature>
<comment type="caution">
    <text evidence="2">The sequence shown here is derived from an EMBL/GenBank/DDBJ whole genome shotgun (WGS) entry which is preliminary data.</text>
</comment>
<proteinExistence type="predicted"/>
<protein>
    <submittedName>
        <fullName evidence="2">Uncharacterized protein</fullName>
    </submittedName>
</protein>
<evidence type="ECO:0000256" key="1">
    <source>
        <dbReference type="SAM" id="MobiDB-lite"/>
    </source>
</evidence>
<gene>
    <name evidence="2" type="ORF">LUA448_LOCUS7554</name>
</gene>
<accession>A0A817SJV4</accession>
<reference evidence="2" key="1">
    <citation type="submission" date="2021-02" db="EMBL/GenBank/DDBJ databases">
        <authorList>
            <person name="Nowell W R."/>
        </authorList>
    </citation>
    <scope>NUCLEOTIDE SEQUENCE</scope>
</reference>
<dbReference type="SUPFAM" id="SSF52058">
    <property type="entry name" value="L domain-like"/>
    <property type="match status" value="1"/>
</dbReference>
<feature type="compositionally biased region" description="Polar residues" evidence="1">
    <location>
        <begin position="337"/>
        <end position="346"/>
    </location>
</feature>
<dbReference type="EMBL" id="CAJNYD010000756">
    <property type="protein sequence ID" value="CAF3295118.1"/>
    <property type="molecule type" value="Genomic_DNA"/>
</dbReference>
<organism evidence="2 3">
    <name type="scientific">Rotaria socialis</name>
    <dbReference type="NCBI Taxonomy" id="392032"/>
    <lineage>
        <taxon>Eukaryota</taxon>
        <taxon>Metazoa</taxon>
        <taxon>Spiralia</taxon>
        <taxon>Gnathifera</taxon>
        <taxon>Rotifera</taxon>
        <taxon>Eurotatoria</taxon>
        <taxon>Bdelloidea</taxon>
        <taxon>Philodinida</taxon>
        <taxon>Philodinidae</taxon>
        <taxon>Rotaria</taxon>
    </lineage>
</organism>
<dbReference type="Gene3D" id="3.80.10.10">
    <property type="entry name" value="Ribonuclease Inhibitor"/>
    <property type="match status" value="1"/>
</dbReference>
<name>A0A817SJV4_9BILA</name>
<evidence type="ECO:0000313" key="2">
    <source>
        <dbReference type="EMBL" id="CAF3295118.1"/>
    </source>
</evidence>
<feature type="non-terminal residue" evidence="2">
    <location>
        <position position="433"/>
    </location>
</feature>
<dbReference type="InterPro" id="IPR032675">
    <property type="entry name" value="LRR_dom_sf"/>
</dbReference>
<dbReference type="AlphaFoldDB" id="A0A817SJV4"/>
<dbReference type="Proteomes" id="UP000663833">
    <property type="component" value="Unassembled WGS sequence"/>
</dbReference>
<evidence type="ECO:0000313" key="3">
    <source>
        <dbReference type="Proteomes" id="UP000663833"/>
    </source>
</evidence>
<sequence>MDEMEQMLSTLPLLKHLELHTECATDLVDGFRWESASHDLVTLNFYFIVHLDNVEQTLDSFRTCYWLTEKRWFVAYKRRRFFSIPYFGKTSVSMGFRRHVFSTATNDQICFDRITELESSASTAHINHYFPNVRTLKLNDVCHFKTISSIVPLNEITHLILSYWITSWTMISYCVEQMPSLHTLSVMNNSSELLECKQSIYFKQIKTLHIDAQWPFNVIDRIEELGRCFPSVEHLHATSHCSSIFVRMIDGFKHLSNGSFMFTGVSEIQRKDWSVKPEWAIYGARRLRVEKRMGCGGSRVRPVPKPISVKILEPNQTNRKTKKDSTDSESKRSKRTGSTANNGEDAQNTDHHQQLVNDIEAADPYAFNTSFIRQRQKAIDNHSYRSTIQSWRPNSLQQLVNAIKSLSENKSIVDCHWIIFYWITYNIEYDTVS</sequence>